<feature type="domain" description="Flagellar motor switch protein FliN-like C-terminal" evidence="1">
    <location>
        <begin position="185"/>
        <end position="247"/>
    </location>
</feature>
<proteinExistence type="predicted"/>
<dbReference type="SUPFAM" id="SSF101801">
    <property type="entry name" value="Surface presentation of antigens (SPOA)"/>
    <property type="match status" value="1"/>
</dbReference>
<accession>A0A846ZNA0</accession>
<dbReference type="Pfam" id="PF01052">
    <property type="entry name" value="FliMN_C"/>
    <property type="match status" value="1"/>
</dbReference>
<evidence type="ECO:0000259" key="1">
    <source>
        <dbReference type="Pfam" id="PF01052"/>
    </source>
</evidence>
<organism evidence="2 3">
    <name type="scientific">Oleiagrimonas citrea</name>
    <dbReference type="NCBI Taxonomy" id="1665687"/>
    <lineage>
        <taxon>Bacteria</taxon>
        <taxon>Pseudomonadati</taxon>
        <taxon>Pseudomonadota</taxon>
        <taxon>Gammaproteobacteria</taxon>
        <taxon>Lysobacterales</taxon>
        <taxon>Rhodanobacteraceae</taxon>
        <taxon>Oleiagrimonas</taxon>
    </lineage>
</organism>
<dbReference type="AlphaFoldDB" id="A0A846ZNA0"/>
<dbReference type="EMBL" id="JAAZQD010000003">
    <property type="protein sequence ID" value="NKZ39030.1"/>
    <property type="molecule type" value="Genomic_DNA"/>
</dbReference>
<keyword evidence="2" id="KW-0282">Flagellum</keyword>
<dbReference type="InterPro" id="IPR001543">
    <property type="entry name" value="FliN-like_C"/>
</dbReference>
<keyword evidence="2" id="KW-0966">Cell projection</keyword>
<evidence type="ECO:0000313" key="2">
    <source>
        <dbReference type="EMBL" id="NKZ39030.1"/>
    </source>
</evidence>
<dbReference type="Proteomes" id="UP000541636">
    <property type="component" value="Unassembled WGS sequence"/>
</dbReference>
<protein>
    <submittedName>
        <fullName evidence="2">FliM/FliN family flagellar motor switch protein</fullName>
    </submittedName>
</protein>
<keyword evidence="2" id="KW-0969">Cilium</keyword>
<sequence length="259" mass="28625">MRRFGWIGETRRQRLAEAVQDRIRQWMQRWGAAQDIDAPVITMLEEAPDTEGRERFIARHESACAHTVWDRATWRRLACLWMDVPADAAGEPFARELSRKAVEDLASCIFGRDAHAPDAFEEASGEDSAEADAPAWGGVWMRVAFERQVLDMHLNRAAVDTLVPVLAANAREWPLVPRNACLDATGLPLQIVLPVGEAALREVVDLSVGDVLLTERKLDAAVDVRIDGGEAVGKARLGARQGRFAVVLGEDKAEGLEKQ</sequence>
<keyword evidence="3" id="KW-1185">Reference proteome</keyword>
<name>A0A846ZNA0_9GAMM</name>
<dbReference type="RefSeq" id="WP_168609169.1">
    <property type="nucleotide sequence ID" value="NZ_JAAZQD010000003.1"/>
</dbReference>
<dbReference type="InterPro" id="IPR036429">
    <property type="entry name" value="SpoA-like_sf"/>
</dbReference>
<dbReference type="Gene3D" id="2.30.330.10">
    <property type="entry name" value="SpoA-like"/>
    <property type="match status" value="1"/>
</dbReference>
<evidence type="ECO:0000313" key="3">
    <source>
        <dbReference type="Proteomes" id="UP000541636"/>
    </source>
</evidence>
<comment type="caution">
    <text evidence="2">The sequence shown here is derived from an EMBL/GenBank/DDBJ whole genome shotgun (WGS) entry which is preliminary data.</text>
</comment>
<reference evidence="2 3" key="1">
    <citation type="journal article" date="2017" name="Int. J. Syst. Evol. Microbiol.">
        <title>Oleiagrimonas citrea sp. nov., a marine bacterium isolated from tidal flat sediment and emended description of the genus Oleiagrimonas Fang et al. 2015 and Oleiagrimonas soli.</title>
        <authorList>
            <person name="Yang S.H."/>
            <person name="Seo H.S."/>
            <person name="Seong C.N."/>
            <person name="Kwon K.K."/>
        </authorList>
    </citation>
    <scope>NUCLEOTIDE SEQUENCE [LARGE SCALE GENOMIC DNA]</scope>
    <source>
        <strain evidence="2 3">MEBiC09124</strain>
    </source>
</reference>
<gene>
    <name evidence="2" type="ORF">HF690_08710</name>
</gene>